<protein>
    <submittedName>
        <fullName evidence="1">Uncharacterized protein</fullName>
    </submittedName>
</protein>
<proteinExistence type="predicted"/>
<dbReference type="KEGG" id="ahl:AHTJS_16140"/>
<dbReference type="OrthoDB" id="2476736at2"/>
<dbReference type="EMBL" id="CP031976">
    <property type="protein sequence ID" value="QHI14767.1"/>
    <property type="molecule type" value="Genomic_DNA"/>
</dbReference>
<evidence type="ECO:0000313" key="4">
    <source>
        <dbReference type="Proteomes" id="UP000463868"/>
    </source>
</evidence>
<accession>A0A1L6KRL6</accession>
<reference evidence="2 4" key="1">
    <citation type="submission" date="2018-08" db="EMBL/GenBank/DDBJ databases">
        <title>Analysis of the genomic diversity of Mexican Acinetobacter haemolyticus clinical isolates.</title>
        <authorList>
            <person name="Castro-Jaimes S."/>
            <person name="Cevallos M.A."/>
        </authorList>
    </citation>
    <scope>NUCLEOTIDE SEQUENCE [LARGE SCALE GENOMIC DNA]</scope>
    <source>
        <strain evidence="2 4">AN43</strain>
    </source>
</reference>
<dbReference type="RefSeq" id="WP_075316392.1">
    <property type="nucleotide sequence ID" value="NZ_CAXNZT010000012.1"/>
</dbReference>
<dbReference type="EMBL" id="WTTO01000042">
    <property type="protein sequence ID" value="NAR74311.1"/>
    <property type="molecule type" value="Genomic_DNA"/>
</dbReference>
<evidence type="ECO:0000313" key="1">
    <source>
        <dbReference type="EMBL" id="NAR74311.1"/>
    </source>
</evidence>
<evidence type="ECO:0000313" key="3">
    <source>
        <dbReference type="Proteomes" id="UP000451048"/>
    </source>
</evidence>
<dbReference type="Proteomes" id="UP000463868">
    <property type="component" value="Chromosome"/>
</dbReference>
<dbReference type="AlphaFoldDB" id="A0A1L6KRL6"/>
<dbReference type="Proteomes" id="UP000451048">
    <property type="component" value="Unassembled WGS sequence"/>
</dbReference>
<sequence>MKICPRCEQSVILEKVLKFNKQHIFICDECDAIWFDMKNISPTTFIDFSTYMEGFSRTDQWSEFEDKIRK</sequence>
<evidence type="ECO:0000313" key="2">
    <source>
        <dbReference type="EMBL" id="QHI14767.1"/>
    </source>
</evidence>
<reference evidence="1 3" key="2">
    <citation type="submission" date="2019-12" db="EMBL/GenBank/DDBJ databases">
        <title>Acinetobacter haemolyticus comparative genomics.</title>
        <authorList>
            <person name="Castro-Jaimes S."/>
            <person name="Bello-Lopez E."/>
            <person name="Velazquez-Acosta C."/>
            <person name="Volkow-Fernandez P."/>
            <person name="Lozano-Zarain P."/>
            <person name="Castillo Ramirez S."/>
            <person name="Cevallos M.A."/>
        </authorList>
    </citation>
    <scope>NUCLEOTIDE SEQUENCE [LARGE SCALE GENOMIC DNA]</scope>
    <source>
        <strain evidence="1 3">AN10</strain>
    </source>
</reference>
<organism evidence="1 3">
    <name type="scientific">Acinetobacter haemolyticus</name>
    <dbReference type="NCBI Taxonomy" id="29430"/>
    <lineage>
        <taxon>Bacteria</taxon>
        <taxon>Pseudomonadati</taxon>
        <taxon>Pseudomonadota</taxon>
        <taxon>Gammaproteobacteria</taxon>
        <taxon>Moraxellales</taxon>
        <taxon>Moraxellaceae</taxon>
        <taxon>Acinetobacter</taxon>
    </lineage>
</organism>
<name>A0A1L6KRL6_ACIHA</name>
<gene>
    <name evidence="2" type="ORF">AhaeAN43_16125</name>
    <name evidence="1" type="ORF">GPS52_12580</name>
</gene>